<dbReference type="PANTHER" id="PTHR45953:SF1">
    <property type="entry name" value="IDURONATE 2-SULFATASE"/>
    <property type="match status" value="1"/>
</dbReference>
<proteinExistence type="inferred from homology"/>
<accession>A0ABS8FYA4</accession>
<organism evidence="6 7">
    <name type="scientific">Ruminococcus turbiniformis</name>
    <dbReference type="NCBI Taxonomy" id="2881258"/>
    <lineage>
        <taxon>Bacteria</taxon>
        <taxon>Bacillati</taxon>
        <taxon>Bacillota</taxon>
        <taxon>Clostridia</taxon>
        <taxon>Eubacteriales</taxon>
        <taxon>Oscillospiraceae</taxon>
        <taxon>Ruminococcus</taxon>
    </lineage>
</organism>
<sequence length="489" mass="56245">MDRPKQPNIILIMTDQLRWDCLGYAGHPDVKTPYLDTLASRGVVFDSAYSACPSCIAARAALHTGREQSHHGRVGYEDNIPWNYHHTMAEELSRAGYYTQCVGKMHVHPLRNYLGFHNVELHDGYLHSARYASVPYRESQFVADDYFYWLKENLGVSADVTDTGIDCNSYLARPWMHEEKYHPTNWVTDRSLDFLRRRDPRRPFFLMASYLRPHPPFDAPDYYFRLYRDMELRPPFTGDWETDEYLRRDGRIFDSKTGPADPELARQAQIGYYACITHLDHQIGRLIMALVEQELYDDTVILFTSDHGEELCDHHMFRKSRPYEGSCHIPLLISAGKNVLPGLKPHSVCRSIAELRDVMPTLLSIAGADIPECVDGMNLLPLAENPEKTGRSWLHGEHSYGEFSNHWIVTGKDKYIWYSQTGEEQYFRLDDDPHELHNLIGSDSCRERIGYLRSLLINSLTGRPEGFTDGTRLISGRPYPPTLPNASGI</sequence>
<dbReference type="InterPro" id="IPR024607">
    <property type="entry name" value="Sulfatase_CS"/>
</dbReference>
<dbReference type="PANTHER" id="PTHR45953">
    <property type="entry name" value="IDURONATE 2-SULFATASE"/>
    <property type="match status" value="1"/>
</dbReference>
<dbReference type="Gene3D" id="3.40.720.10">
    <property type="entry name" value="Alkaline Phosphatase, subunit A"/>
    <property type="match status" value="1"/>
</dbReference>
<feature type="domain" description="Sulfatase N-terminal" evidence="5">
    <location>
        <begin position="7"/>
        <end position="367"/>
    </location>
</feature>
<comment type="caution">
    <text evidence="6">The sequence shown here is derived from an EMBL/GenBank/DDBJ whole genome shotgun (WGS) entry which is preliminary data.</text>
</comment>
<dbReference type="InterPro" id="IPR000917">
    <property type="entry name" value="Sulfatase_N"/>
</dbReference>
<comment type="similarity">
    <text evidence="1">Belongs to the sulfatase family.</text>
</comment>
<dbReference type="SUPFAM" id="SSF53649">
    <property type="entry name" value="Alkaline phosphatase-like"/>
    <property type="match status" value="1"/>
</dbReference>
<evidence type="ECO:0000256" key="3">
    <source>
        <dbReference type="ARBA" id="ARBA00022801"/>
    </source>
</evidence>
<gene>
    <name evidence="6" type="ORF">LKD70_11120</name>
</gene>
<keyword evidence="7" id="KW-1185">Reference proteome</keyword>
<dbReference type="CDD" id="cd16022">
    <property type="entry name" value="sulfatase_like"/>
    <property type="match status" value="1"/>
</dbReference>
<dbReference type="PROSITE" id="PS00149">
    <property type="entry name" value="SULFATASE_2"/>
    <property type="match status" value="1"/>
</dbReference>
<dbReference type="InterPro" id="IPR017850">
    <property type="entry name" value="Alkaline_phosphatase_core_sf"/>
</dbReference>
<evidence type="ECO:0000259" key="5">
    <source>
        <dbReference type="Pfam" id="PF00884"/>
    </source>
</evidence>
<evidence type="ECO:0000313" key="6">
    <source>
        <dbReference type="EMBL" id="MCC2254963.1"/>
    </source>
</evidence>
<reference evidence="6 7" key="1">
    <citation type="submission" date="2021-10" db="EMBL/GenBank/DDBJ databases">
        <title>Anaerobic single-cell dispensing facilitates the cultivation of human gut bacteria.</title>
        <authorList>
            <person name="Afrizal A."/>
        </authorList>
    </citation>
    <scope>NUCLEOTIDE SEQUENCE [LARGE SCALE GENOMIC DNA]</scope>
    <source>
        <strain evidence="6 7">CLA-AA-H200</strain>
    </source>
</reference>
<dbReference type="Pfam" id="PF00884">
    <property type="entry name" value="Sulfatase"/>
    <property type="match status" value="1"/>
</dbReference>
<evidence type="ECO:0000256" key="4">
    <source>
        <dbReference type="SAM" id="MobiDB-lite"/>
    </source>
</evidence>
<evidence type="ECO:0000256" key="1">
    <source>
        <dbReference type="ARBA" id="ARBA00008779"/>
    </source>
</evidence>
<keyword evidence="2" id="KW-0479">Metal-binding</keyword>
<feature type="region of interest" description="Disordered" evidence="4">
    <location>
        <begin position="469"/>
        <end position="489"/>
    </location>
</feature>
<evidence type="ECO:0000256" key="2">
    <source>
        <dbReference type="ARBA" id="ARBA00022723"/>
    </source>
</evidence>
<dbReference type="Proteomes" id="UP001198151">
    <property type="component" value="Unassembled WGS sequence"/>
</dbReference>
<dbReference type="EMBL" id="JAJEQX010000019">
    <property type="protein sequence ID" value="MCC2254963.1"/>
    <property type="molecule type" value="Genomic_DNA"/>
</dbReference>
<dbReference type="NCBIfam" id="NF010322">
    <property type="entry name" value="PRK13759.1"/>
    <property type="match status" value="1"/>
</dbReference>
<dbReference type="EC" id="3.1.6.1" evidence="6"/>
<keyword evidence="3 6" id="KW-0378">Hydrolase</keyword>
<protein>
    <submittedName>
        <fullName evidence="6">Arylsulfatase</fullName>
        <ecNumber evidence="6">3.1.6.1</ecNumber>
    </submittedName>
</protein>
<dbReference type="RefSeq" id="WP_227708104.1">
    <property type="nucleotide sequence ID" value="NZ_JAJEQX010000019.1"/>
</dbReference>
<name>A0ABS8FYA4_9FIRM</name>
<evidence type="ECO:0000313" key="7">
    <source>
        <dbReference type="Proteomes" id="UP001198151"/>
    </source>
</evidence>
<dbReference type="GO" id="GO:0004065">
    <property type="term" value="F:arylsulfatase activity"/>
    <property type="evidence" value="ECO:0007669"/>
    <property type="project" value="UniProtKB-EC"/>
</dbReference>